<dbReference type="InterPro" id="IPR028098">
    <property type="entry name" value="Glyco_trans_4-like_N"/>
</dbReference>
<evidence type="ECO:0000259" key="2">
    <source>
        <dbReference type="Pfam" id="PF00534"/>
    </source>
</evidence>
<dbReference type="SUPFAM" id="SSF53756">
    <property type="entry name" value="UDP-Glycosyltransferase/glycogen phosphorylase"/>
    <property type="match status" value="1"/>
</dbReference>
<name>A0ABR8BMI0_9NOSO</name>
<gene>
    <name evidence="4" type="ORF">H6G14_24990</name>
</gene>
<dbReference type="RefSeq" id="WP_190570693.1">
    <property type="nucleotide sequence ID" value="NZ_JACJQL010000054.1"/>
</dbReference>
<accession>A0ABR8BMI0</accession>
<comment type="caution">
    <text evidence="4">The sequence shown here is derived from an EMBL/GenBank/DDBJ whole genome shotgun (WGS) entry which is preliminary data.</text>
</comment>
<evidence type="ECO:0000313" key="4">
    <source>
        <dbReference type="EMBL" id="MBD2254504.1"/>
    </source>
</evidence>
<protein>
    <submittedName>
        <fullName evidence="4">Glycosyltransferase</fullName>
    </submittedName>
</protein>
<feature type="domain" description="Glycosyltransferase subfamily 4-like N-terminal" evidence="3">
    <location>
        <begin position="15"/>
        <end position="187"/>
    </location>
</feature>
<dbReference type="CDD" id="cd03821">
    <property type="entry name" value="GT4_Bme6-like"/>
    <property type="match status" value="1"/>
</dbReference>
<evidence type="ECO:0000256" key="1">
    <source>
        <dbReference type="ARBA" id="ARBA00022679"/>
    </source>
</evidence>
<dbReference type="Pfam" id="PF00534">
    <property type="entry name" value="Glycos_transf_1"/>
    <property type="match status" value="1"/>
</dbReference>
<proteinExistence type="predicted"/>
<dbReference type="Pfam" id="PF13579">
    <property type="entry name" value="Glyco_trans_4_4"/>
    <property type="match status" value="1"/>
</dbReference>
<dbReference type="Gene3D" id="3.40.50.2000">
    <property type="entry name" value="Glycogen Phosphorylase B"/>
    <property type="match status" value="2"/>
</dbReference>
<dbReference type="InterPro" id="IPR001296">
    <property type="entry name" value="Glyco_trans_1"/>
</dbReference>
<reference evidence="4 5" key="1">
    <citation type="journal article" date="2020" name="ISME J.">
        <title>Comparative genomics reveals insights into cyanobacterial evolution and habitat adaptation.</title>
        <authorList>
            <person name="Chen M.Y."/>
            <person name="Teng W.K."/>
            <person name="Zhao L."/>
            <person name="Hu C.X."/>
            <person name="Zhou Y.K."/>
            <person name="Han B.P."/>
            <person name="Song L.R."/>
            <person name="Shu W.S."/>
        </authorList>
    </citation>
    <scope>NUCLEOTIDE SEQUENCE [LARGE SCALE GENOMIC DNA]</scope>
    <source>
        <strain evidence="4 5">FACHB-3921</strain>
    </source>
</reference>
<dbReference type="PANTHER" id="PTHR46401">
    <property type="entry name" value="GLYCOSYLTRANSFERASE WBBK-RELATED"/>
    <property type="match status" value="1"/>
</dbReference>
<organism evidence="4 5">
    <name type="scientific">Nostoc parmelioides FACHB-3921</name>
    <dbReference type="NCBI Taxonomy" id="2692909"/>
    <lineage>
        <taxon>Bacteria</taxon>
        <taxon>Bacillati</taxon>
        <taxon>Cyanobacteriota</taxon>
        <taxon>Cyanophyceae</taxon>
        <taxon>Nostocales</taxon>
        <taxon>Nostocaceae</taxon>
        <taxon>Nostoc</taxon>
    </lineage>
</organism>
<dbReference type="PANTHER" id="PTHR46401:SF2">
    <property type="entry name" value="GLYCOSYLTRANSFERASE WBBK-RELATED"/>
    <property type="match status" value="1"/>
</dbReference>
<dbReference type="EMBL" id="JACJQL010000054">
    <property type="protein sequence ID" value="MBD2254504.1"/>
    <property type="molecule type" value="Genomic_DNA"/>
</dbReference>
<feature type="domain" description="Glycosyl transferase family 1" evidence="2">
    <location>
        <begin position="202"/>
        <end position="365"/>
    </location>
</feature>
<evidence type="ECO:0000259" key="3">
    <source>
        <dbReference type="Pfam" id="PF13579"/>
    </source>
</evidence>
<keyword evidence="1" id="KW-0808">Transferase</keyword>
<evidence type="ECO:0000313" key="5">
    <source>
        <dbReference type="Proteomes" id="UP000621307"/>
    </source>
</evidence>
<keyword evidence="5" id="KW-1185">Reference proteome</keyword>
<dbReference type="Proteomes" id="UP000621307">
    <property type="component" value="Unassembled WGS sequence"/>
</dbReference>
<sequence length="399" mass="45101">MKVLHIIASVSKVRGGTSQAVLDMVEALRVNNIDAEIATTNDDGDNLLDVPLQRCIEYKHIPIWFFQRFSPNIKAVREYAFSSQLTQWLWQNMAKYDLIHVHALFSYPSTIAMSIARSQNIPYIVTTHGLLCEWSLQQSTRKKLTYLKLIERANLNGSRNIHFTSQKEQQEVSQLGLKAPNFVLPLGISLPNNISDACYHLRQKFNIPIDEPVILFLSRLHHKKGLDYLIPALAKITHHRFTFILAGSGSPDYEAEIESLLVSNRLRDRTRIVGFVDGETKDVLMQGSDLFVLTSHSENFAVSVLESLVVGVPVLVTPGVALASVVKENQLGYVPDLDVTAIINALEDFFNNTHVAKKMGDQAQKLILEQYTWGKITNRLIDRYHNVLTNKLTIPTMNR</sequence>